<evidence type="ECO:0000313" key="2">
    <source>
        <dbReference type="EMBL" id="CAL8141533.1"/>
    </source>
</evidence>
<comment type="caution">
    <text evidence="2">The sequence shown here is derived from an EMBL/GenBank/DDBJ whole genome shotgun (WGS) entry which is preliminary data.</text>
</comment>
<proteinExistence type="predicted"/>
<name>A0ABP1S1N6_9HEXA</name>
<gene>
    <name evidence="2" type="ORF">ODALV1_LOCUS28761</name>
</gene>
<dbReference type="Proteomes" id="UP001642540">
    <property type="component" value="Unassembled WGS sequence"/>
</dbReference>
<keyword evidence="1" id="KW-0175">Coiled coil</keyword>
<evidence type="ECO:0000313" key="3">
    <source>
        <dbReference type="Proteomes" id="UP001642540"/>
    </source>
</evidence>
<dbReference type="EMBL" id="CAXLJM020000147">
    <property type="protein sequence ID" value="CAL8141533.1"/>
    <property type="molecule type" value="Genomic_DNA"/>
</dbReference>
<sequence length="174" mass="19519">MRVSTENLQSSIKTLEQRMTSLETKHKTLEENSEFGEELSTLKLELQTLKAEGSSGPAPPSSQSETALLTRTVIQLSENVVSLLQENCSQFPEIRRDINSLRSSLQDLSRRAVTDIKLGPAEQADLWRNRGYFDQVPYVITEVSNFNSDAYPDVLVRRSLMKLINGTWTNLGSG</sequence>
<accession>A0ABP1S1N6</accession>
<protein>
    <submittedName>
        <fullName evidence="2">Uncharacterized protein</fullName>
    </submittedName>
</protein>
<organism evidence="2 3">
    <name type="scientific">Orchesella dallaii</name>
    <dbReference type="NCBI Taxonomy" id="48710"/>
    <lineage>
        <taxon>Eukaryota</taxon>
        <taxon>Metazoa</taxon>
        <taxon>Ecdysozoa</taxon>
        <taxon>Arthropoda</taxon>
        <taxon>Hexapoda</taxon>
        <taxon>Collembola</taxon>
        <taxon>Entomobryomorpha</taxon>
        <taxon>Entomobryoidea</taxon>
        <taxon>Orchesellidae</taxon>
        <taxon>Orchesellinae</taxon>
        <taxon>Orchesella</taxon>
    </lineage>
</organism>
<feature type="coiled-coil region" evidence="1">
    <location>
        <begin position="5"/>
        <end position="52"/>
    </location>
</feature>
<evidence type="ECO:0000256" key="1">
    <source>
        <dbReference type="SAM" id="Coils"/>
    </source>
</evidence>
<reference evidence="2 3" key="1">
    <citation type="submission" date="2024-08" db="EMBL/GenBank/DDBJ databases">
        <authorList>
            <person name="Cucini C."/>
            <person name="Frati F."/>
        </authorList>
    </citation>
    <scope>NUCLEOTIDE SEQUENCE [LARGE SCALE GENOMIC DNA]</scope>
</reference>
<keyword evidence="3" id="KW-1185">Reference proteome</keyword>